<organism evidence="2 3">
    <name type="scientific">Collinsella ihumii</name>
    <dbReference type="NCBI Taxonomy" id="1720204"/>
    <lineage>
        <taxon>Bacteria</taxon>
        <taxon>Bacillati</taxon>
        <taxon>Actinomycetota</taxon>
        <taxon>Coriobacteriia</taxon>
        <taxon>Coriobacteriales</taxon>
        <taxon>Coriobacteriaceae</taxon>
        <taxon>Collinsella</taxon>
    </lineage>
</organism>
<reference evidence="2" key="2">
    <citation type="submission" date="2021-09" db="EMBL/GenBank/DDBJ databases">
        <authorList>
            <person name="Gilroy R."/>
        </authorList>
    </citation>
    <scope>NUCLEOTIDE SEQUENCE</scope>
    <source>
        <strain evidence="2">ChiGjej2B2-7701</strain>
    </source>
</reference>
<accession>A0A921ISY8</accession>
<comment type="caution">
    <text evidence="2">The sequence shown here is derived from an EMBL/GenBank/DDBJ whole genome shotgun (WGS) entry which is preliminary data.</text>
</comment>
<sequence>MQLRRAAAIALNVMAVAFRVLGIVFGALTVLLCFPSMAQRLNIAGFVLDLSHALPDIIEGYGLVTSPFGGVFRLDFALAMVGLLVLDYACQRIAHTLQTRL</sequence>
<keyword evidence="1" id="KW-1133">Transmembrane helix</keyword>
<gene>
    <name evidence="2" type="ORF">K8U80_07680</name>
</gene>
<dbReference type="EMBL" id="DYVF01000047">
    <property type="protein sequence ID" value="HJG31260.1"/>
    <property type="molecule type" value="Genomic_DNA"/>
</dbReference>
<protein>
    <submittedName>
        <fullName evidence="2">Uncharacterized protein</fullName>
    </submittedName>
</protein>
<evidence type="ECO:0000313" key="3">
    <source>
        <dbReference type="Proteomes" id="UP000746751"/>
    </source>
</evidence>
<proteinExistence type="predicted"/>
<reference evidence="2" key="1">
    <citation type="journal article" date="2021" name="PeerJ">
        <title>Extensive microbial diversity within the chicken gut microbiome revealed by metagenomics and culture.</title>
        <authorList>
            <person name="Gilroy R."/>
            <person name="Ravi A."/>
            <person name="Getino M."/>
            <person name="Pursley I."/>
            <person name="Horton D.L."/>
            <person name="Alikhan N.F."/>
            <person name="Baker D."/>
            <person name="Gharbi K."/>
            <person name="Hall N."/>
            <person name="Watson M."/>
            <person name="Adriaenssens E.M."/>
            <person name="Foster-Nyarko E."/>
            <person name="Jarju S."/>
            <person name="Secka A."/>
            <person name="Antonio M."/>
            <person name="Oren A."/>
            <person name="Chaudhuri R.R."/>
            <person name="La Ragione R."/>
            <person name="Hildebrand F."/>
            <person name="Pallen M.J."/>
        </authorList>
    </citation>
    <scope>NUCLEOTIDE SEQUENCE</scope>
    <source>
        <strain evidence="2">ChiGjej2B2-7701</strain>
    </source>
</reference>
<dbReference type="AlphaFoldDB" id="A0A921ISY8"/>
<evidence type="ECO:0000256" key="1">
    <source>
        <dbReference type="SAM" id="Phobius"/>
    </source>
</evidence>
<keyword evidence="1" id="KW-0812">Transmembrane</keyword>
<keyword evidence="1" id="KW-0472">Membrane</keyword>
<evidence type="ECO:0000313" key="2">
    <source>
        <dbReference type="EMBL" id="HJG31260.1"/>
    </source>
</evidence>
<name>A0A921ISY8_9ACTN</name>
<dbReference type="Proteomes" id="UP000746751">
    <property type="component" value="Unassembled WGS sequence"/>
</dbReference>
<feature type="transmembrane region" description="Helical" evidence="1">
    <location>
        <begin position="6"/>
        <end position="34"/>
    </location>
</feature>
<feature type="transmembrane region" description="Helical" evidence="1">
    <location>
        <begin position="70"/>
        <end position="90"/>
    </location>
</feature>